<reference evidence="4" key="1">
    <citation type="journal article" date="2014" name="Proc. Natl. Acad. Sci. U.S.A.">
        <title>Extensive sampling of basidiomycete genomes demonstrates inadequacy of the white-rot/brown-rot paradigm for wood decay fungi.</title>
        <authorList>
            <person name="Riley R."/>
            <person name="Salamov A.A."/>
            <person name="Brown D.W."/>
            <person name="Nagy L.G."/>
            <person name="Floudas D."/>
            <person name="Held B.W."/>
            <person name="Levasseur A."/>
            <person name="Lombard V."/>
            <person name="Morin E."/>
            <person name="Otillar R."/>
            <person name="Lindquist E.A."/>
            <person name="Sun H."/>
            <person name="LaButti K.M."/>
            <person name="Schmutz J."/>
            <person name="Jabbour D."/>
            <person name="Luo H."/>
            <person name="Baker S.E."/>
            <person name="Pisabarro A.G."/>
            <person name="Walton J.D."/>
            <person name="Blanchette R.A."/>
            <person name="Henrissat B."/>
            <person name="Martin F."/>
            <person name="Cullen D."/>
            <person name="Hibbett D.S."/>
            <person name="Grigoriev I.V."/>
        </authorList>
    </citation>
    <scope>NUCLEOTIDE SEQUENCE [LARGE SCALE GENOMIC DNA]</scope>
    <source>
        <strain evidence="4">MUCL 33604</strain>
    </source>
</reference>
<feature type="compositionally biased region" description="Gly residues" evidence="1">
    <location>
        <begin position="544"/>
        <end position="581"/>
    </location>
</feature>
<feature type="region of interest" description="Disordered" evidence="1">
    <location>
        <begin position="221"/>
        <end position="358"/>
    </location>
</feature>
<dbReference type="Proteomes" id="UP000027265">
    <property type="component" value="Unassembled WGS sequence"/>
</dbReference>
<protein>
    <recommendedName>
        <fullName evidence="2">ENTH domain-containing protein</fullName>
    </recommendedName>
</protein>
<organism evidence="3 4">
    <name type="scientific">Jaapia argillacea MUCL 33604</name>
    <dbReference type="NCBI Taxonomy" id="933084"/>
    <lineage>
        <taxon>Eukaryota</taxon>
        <taxon>Fungi</taxon>
        <taxon>Dikarya</taxon>
        <taxon>Basidiomycota</taxon>
        <taxon>Agaricomycotina</taxon>
        <taxon>Agaricomycetes</taxon>
        <taxon>Agaricomycetidae</taxon>
        <taxon>Jaapiales</taxon>
        <taxon>Jaapiaceae</taxon>
        <taxon>Jaapia</taxon>
    </lineage>
</organism>
<feature type="domain" description="ENTH" evidence="2">
    <location>
        <begin position="28"/>
        <end position="161"/>
    </location>
</feature>
<evidence type="ECO:0000313" key="4">
    <source>
        <dbReference type="Proteomes" id="UP000027265"/>
    </source>
</evidence>
<dbReference type="OrthoDB" id="4033880at2759"/>
<feature type="compositionally biased region" description="Low complexity" evidence="1">
    <location>
        <begin position="513"/>
        <end position="523"/>
    </location>
</feature>
<dbReference type="InterPro" id="IPR013809">
    <property type="entry name" value="ENTH"/>
</dbReference>
<dbReference type="GO" id="GO:0030125">
    <property type="term" value="C:clathrin vesicle coat"/>
    <property type="evidence" value="ECO:0007669"/>
    <property type="project" value="TreeGrafter"/>
</dbReference>
<accession>A0A067QHK4</accession>
<feature type="region of interest" description="Disordered" evidence="1">
    <location>
        <begin position="505"/>
        <end position="529"/>
    </location>
</feature>
<dbReference type="AlphaFoldDB" id="A0A067QHK4"/>
<dbReference type="SMART" id="SM00273">
    <property type="entry name" value="ENTH"/>
    <property type="match status" value="1"/>
</dbReference>
<dbReference type="GO" id="GO:0005829">
    <property type="term" value="C:cytosol"/>
    <property type="evidence" value="ECO:0007669"/>
    <property type="project" value="GOC"/>
</dbReference>
<feature type="compositionally biased region" description="Low complexity" evidence="1">
    <location>
        <begin position="462"/>
        <end position="475"/>
    </location>
</feature>
<feature type="region of interest" description="Disordered" evidence="1">
    <location>
        <begin position="446"/>
        <end position="488"/>
    </location>
</feature>
<proteinExistence type="predicted"/>
<feature type="compositionally biased region" description="Acidic residues" evidence="1">
    <location>
        <begin position="239"/>
        <end position="248"/>
    </location>
</feature>
<dbReference type="GO" id="GO:0005543">
    <property type="term" value="F:phospholipid binding"/>
    <property type="evidence" value="ECO:0007669"/>
    <property type="project" value="TreeGrafter"/>
</dbReference>
<dbReference type="GO" id="GO:0005768">
    <property type="term" value="C:endosome"/>
    <property type="evidence" value="ECO:0007669"/>
    <property type="project" value="TreeGrafter"/>
</dbReference>
<dbReference type="GO" id="GO:0006895">
    <property type="term" value="P:Golgi to endosome transport"/>
    <property type="evidence" value="ECO:0007669"/>
    <property type="project" value="TreeGrafter"/>
</dbReference>
<dbReference type="HOGENOM" id="CLU_040577_0_1_1"/>
<dbReference type="Pfam" id="PF01417">
    <property type="entry name" value="ENTH"/>
    <property type="match status" value="1"/>
</dbReference>
<feature type="compositionally biased region" description="Pro residues" evidence="1">
    <location>
        <begin position="344"/>
        <end position="353"/>
    </location>
</feature>
<gene>
    <name evidence="3" type="ORF">JAAARDRAFT_29988</name>
</gene>
<dbReference type="STRING" id="933084.A0A067QHK4"/>
<feature type="compositionally biased region" description="Basic and acidic residues" evidence="1">
    <location>
        <begin position="294"/>
        <end position="303"/>
    </location>
</feature>
<dbReference type="FunFam" id="1.25.40.90:FF:000006">
    <property type="entry name" value="Clathrin interactor 1"/>
    <property type="match status" value="1"/>
</dbReference>
<dbReference type="PANTHER" id="PTHR12276:SF45">
    <property type="entry name" value="CLATHRIN INTERACTOR 1"/>
    <property type="match status" value="1"/>
</dbReference>
<dbReference type="GO" id="GO:0005886">
    <property type="term" value="C:plasma membrane"/>
    <property type="evidence" value="ECO:0007669"/>
    <property type="project" value="TreeGrafter"/>
</dbReference>
<dbReference type="SUPFAM" id="SSF48464">
    <property type="entry name" value="ENTH/VHS domain"/>
    <property type="match status" value="1"/>
</dbReference>
<evidence type="ECO:0000256" key="1">
    <source>
        <dbReference type="SAM" id="MobiDB-lite"/>
    </source>
</evidence>
<dbReference type="InParanoid" id="A0A067QHK4"/>
<feature type="compositionally biased region" description="Low complexity" evidence="1">
    <location>
        <begin position="277"/>
        <end position="289"/>
    </location>
</feature>
<sequence length="581" mass="60189">MDRLESLSSTLSQMTFYDVKSLYNQAKNVVLNVSEMEAKVREATNDEPWGASSTLMQDIAQGTFNFQNFNEIMPCIYSRFMEKEAKQWREIYKALQLLEYLIKNGSERVVDDARSHIATIKMLRSFHYIDDKGKDQGINVRNRAKEIAELLSDVEKIRTERRKAKSNRTKYIGTGNDALSFTSSSGSRYGGFGSDSLGGGGGSSSYGGGSAGFERDYGGYGGSSGGFRDERKPGPGGFEEYDAGDDETTTTTTAPRRSASLNQSRPTGSGVGRVNVGSTRRGTAGSGSAPAPPAKEKQPEKVVDLLGFDDDGFGDPVSAPAPLAAPAPMPSLDDDFGDFEAAPPSAPASPPVPQATSPPVAKQSLMEMLDSTSSTRPTVPTTTAPAFGATMGGYNPTGAYGANRAAPPANMNRQSMGMGMGMTAQPTSPSYVASTPVAPNYAPNPSFFSAQPMKPSSPPPRTGSSVTSPTSSTMGMGAGGRAPVKSPSAATASFDDLWSMSLGNGLAKPATPTGTRSGSAMGMGTTGGKSIKDLEKEKAMAGIWGSGSGTGGAAGRGGNGWGAMGGGTTSSSSGGGDDLLL</sequence>
<dbReference type="GO" id="GO:0030276">
    <property type="term" value="F:clathrin binding"/>
    <property type="evidence" value="ECO:0007669"/>
    <property type="project" value="TreeGrafter"/>
</dbReference>
<dbReference type="GO" id="GO:0006897">
    <property type="term" value="P:endocytosis"/>
    <property type="evidence" value="ECO:0007669"/>
    <property type="project" value="TreeGrafter"/>
</dbReference>
<evidence type="ECO:0000313" key="3">
    <source>
        <dbReference type="EMBL" id="KDQ62086.1"/>
    </source>
</evidence>
<evidence type="ECO:0000259" key="2">
    <source>
        <dbReference type="PROSITE" id="PS50942"/>
    </source>
</evidence>
<dbReference type="PANTHER" id="PTHR12276">
    <property type="entry name" value="EPSIN/ENT-RELATED"/>
    <property type="match status" value="1"/>
</dbReference>
<dbReference type="CDD" id="cd16992">
    <property type="entry name" value="ENTH_Ent3"/>
    <property type="match status" value="1"/>
</dbReference>
<dbReference type="EMBL" id="KL197711">
    <property type="protein sequence ID" value="KDQ62086.1"/>
    <property type="molecule type" value="Genomic_DNA"/>
</dbReference>
<dbReference type="Gene3D" id="1.25.40.90">
    <property type="match status" value="1"/>
</dbReference>
<dbReference type="FunCoup" id="A0A067QHK4">
    <property type="interactions" value="256"/>
</dbReference>
<keyword evidence="4" id="KW-1185">Reference proteome</keyword>
<dbReference type="InterPro" id="IPR008942">
    <property type="entry name" value="ENTH_VHS"/>
</dbReference>
<dbReference type="PROSITE" id="PS50942">
    <property type="entry name" value="ENTH"/>
    <property type="match status" value="1"/>
</dbReference>
<name>A0A067QHK4_9AGAM</name>
<feature type="region of interest" description="Disordered" evidence="1">
    <location>
        <begin position="542"/>
        <end position="581"/>
    </location>
</feature>